<keyword evidence="2" id="KW-1185">Reference proteome</keyword>
<name>A0ABN9EIH6_9NEOB</name>
<protein>
    <submittedName>
        <fullName evidence="1">Uncharacterized protein</fullName>
    </submittedName>
</protein>
<dbReference type="Proteomes" id="UP001162483">
    <property type="component" value="Unassembled WGS sequence"/>
</dbReference>
<accession>A0ABN9EIH6</accession>
<dbReference type="EMBL" id="CATNWA010015562">
    <property type="protein sequence ID" value="CAI9584604.1"/>
    <property type="molecule type" value="Genomic_DNA"/>
</dbReference>
<sequence length="46" mass="5793">MIWRGLEHLNHMIWRGLEHLNHMIWRAGQYFWQYSVCIFFSPMKVE</sequence>
<feature type="non-terminal residue" evidence="1">
    <location>
        <position position="46"/>
    </location>
</feature>
<reference evidence="1" key="1">
    <citation type="submission" date="2023-05" db="EMBL/GenBank/DDBJ databases">
        <authorList>
            <person name="Stuckert A."/>
        </authorList>
    </citation>
    <scope>NUCLEOTIDE SEQUENCE</scope>
</reference>
<evidence type="ECO:0000313" key="2">
    <source>
        <dbReference type="Proteomes" id="UP001162483"/>
    </source>
</evidence>
<proteinExistence type="predicted"/>
<organism evidence="1 2">
    <name type="scientific">Staurois parvus</name>
    <dbReference type="NCBI Taxonomy" id="386267"/>
    <lineage>
        <taxon>Eukaryota</taxon>
        <taxon>Metazoa</taxon>
        <taxon>Chordata</taxon>
        <taxon>Craniata</taxon>
        <taxon>Vertebrata</taxon>
        <taxon>Euteleostomi</taxon>
        <taxon>Amphibia</taxon>
        <taxon>Batrachia</taxon>
        <taxon>Anura</taxon>
        <taxon>Neobatrachia</taxon>
        <taxon>Ranoidea</taxon>
        <taxon>Ranidae</taxon>
        <taxon>Staurois</taxon>
    </lineage>
</organism>
<evidence type="ECO:0000313" key="1">
    <source>
        <dbReference type="EMBL" id="CAI9584604.1"/>
    </source>
</evidence>
<gene>
    <name evidence="1" type="ORF">SPARVUS_LOCUS10054030</name>
</gene>
<comment type="caution">
    <text evidence="1">The sequence shown here is derived from an EMBL/GenBank/DDBJ whole genome shotgun (WGS) entry which is preliminary data.</text>
</comment>